<keyword evidence="2" id="KW-1185">Reference proteome</keyword>
<evidence type="ECO:0000313" key="2">
    <source>
        <dbReference type="Proteomes" id="UP001732700"/>
    </source>
</evidence>
<sequence>MTATSTSRAPRRSRIRTRAPPPTPIRTARGARSAAADELVLAQFLEASQRVPALTLPLKKKRFDFPAPPPAPDILARDLLSGDPAAARTAVGAASEAGAFRVGGAIGAGEVRAAVEAAESVFGAPEEVKTELGRLFRRRDRVVGEELYLPWPVSSGVDRLLEASLPGSTYRAFREKMDVVASKMEELARCAVRVLSDNAKNPRDAALPSAAPSVLCLTLYNCNKLKTSWGEFGSTDRPSSYALSVHLSGRDQEICLRNQGGSTFFNLPAGSVLVTVGKQIQVSC</sequence>
<evidence type="ECO:0000313" key="1">
    <source>
        <dbReference type="EnsemblPlants" id="AVESA.00010b.r2.4AG0632090.2.CDS"/>
    </source>
</evidence>
<protein>
    <submittedName>
        <fullName evidence="1">Uncharacterized protein</fullName>
    </submittedName>
</protein>
<organism evidence="1 2">
    <name type="scientific">Avena sativa</name>
    <name type="common">Oat</name>
    <dbReference type="NCBI Taxonomy" id="4498"/>
    <lineage>
        <taxon>Eukaryota</taxon>
        <taxon>Viridiplantae</taxon>
        <taxon>Streptophyta</taxon>
        <taxon>Embryophyta</taxon>
        <taxon>Tracheophyta</taxon>
        <taxon>Spermatophyta</taxon>
        <taxon>Magnoliopsida</taxon>
        <taxon>Liliopsida</taxon>
        <taxon>Poales</taxon>
        <taxon>Poaceae</taxon>
        <taxon>BOP clade</taxon>
        <taxon>Pooideae</taxon>
        <taxon>Poodae</taxon>
        <taxon>Poeae</taxon>
        <taxon>Poeae Chloroplast Group 1 (Aveneae type)</taxon>
        <taxon>Aveninae</taxon>
        <taxon>Avena</taxon>
    </lineage>
</organism>
<proteinExistence type="predicted"/>
<accession>A0ACD5WH66</accession>
<dbReference type="EnsemblPlants" id="AVESA.00010b.r2.4AG0632090.2">
    <property type="protein sequence ID" value="AVESA.00010b.r2.4AG0632090.2.CDS"/>
    <property type="gene ID" value="AVESA.00010b.r2.4AG0632090"/>
</dbReference>
<reference evidence="1" key="2">
    <citation type="submission" date="2025-09" db="UniProtKB">
        <authorList>
            <consortium name="EnsemblPlants"/>
        </authorList>
    </citation>
    <scope>IDENTIFICATION</scope>
</reference>
<reference evidence="1" key="1">
    <citation type="submission" date="2021-05" db="EMBL/GenBank/DDBJ databases">
        <authorList>
            <person name="Scholz U."/>
            <person name="Mascher M."/>
            <person name="Fiebig A."/>
        </authorList>
    </citation>
    <scope>NUCLEOTIDE SEQUENCE [LARGE SCALE GENOMIC DNA]</scope>
</reference>
<name>A0ACD5WH66_AVESA</name>
<dbReference type="Proteomes" id="UP001732700">
    <property type="component" value="Chromosome 4A"/>
</dbReference>